<feature type="region of interest" description="Disordered" evidence="1">
    <location>
        <begin position="292"/>
        <end position="327"/>
    </location>
</feature>
<evidence type="ECO:0000313" key="2">
    <source>
        <dbReference type="EMBL" id="KAL1297564.1"/>
    </source>
</evidence>
<reference evidence="2 3" key="1">
    <citation type="submission" date="2024-07" db="EMBL/GenBank/DDBJ databases">
        <title>Draft sequence of the Neodothiora populina.</title>
        <authorList>
            <person name="Drown D.D."/>
            <person name="Schuette U.S."/>
            <person name="Buechlein A.B."/>
            <person name="Rusch D.R."/>
            <person name="Winton L.W."/>
            <person name="Adams G.A."/>
        </authorList>
    </citation>
    <scope>NUCLEOTIDE SEQUENCE [LARGE SCALE GENOMIC DNA]</scope>
    <source>
        <strain evidence="2 3">CPC 39397</strain>
    </source>
</reference>
<evidence type="ECO:0000313" key="3">
    <source>
        <dbReference type="Proteomes" id="UP001562354"/>
    </source>
</evidence>
<dbReference type="EMBL" id="JBFMKM010000014">
    <property type="protein sequence ID" value="KAL1297564.1"/>
    <property type="molecule type" value="Genomic_DNA"/>
</dbReference>
<feature type="region of interest" description="Disordered" evidence="1">
    <location>
        <begin position="1"/>
        <end position="33"/>
    </location>
</feature>
<feature type="region of interest" description="Disordered" evidence="1">
    <location>
        <begin position="100"/>
        <end position="123"/>
    </location>
</feature>
<dbReference type="Proteomes" id="UP001562354">
    <property type="component" value="Unassembled WGS sequence"/>
</dbReference>
<proteinExistence type="predicted"/>
<protein>
    <submittedName>
        <fullName evidence="2">Uncharacterized protein</fullName>
    </submittedName>
</protein>
<name>A0ABR3P5H7_9PEZI</name>
<dbReference type="RefSeq" id="XP_069197246.1">
    <property type="nucleotide sequence ID" value="XM_069346036.1"/>
</dbReference>
<organism evidence="2 3">
    <name type="scientific">Neodothiora populina</name>
    <dbReference type="NCBI Taxonomy" id="2781224"/>
    <lineage>
        <taxon>Eukaryota</taxon>
        <taxon>Fungi</taxon>
        <taxon>Dikarya</taxon>
        <taxon>Ascomycota</taxon>
        <taxon>Pezizomycotina</taxon>
        <taxon>Dothideomycetes</taxon>
        <taxon>Dothideomycetidae</taxon>
        <taxon>Dothideales</taxon>
        <taxon>Dothioraceae</taxon>
        <taxon>Neodothiora</taxon>
    </lineage>
</organism>
<dbReference type="GeneID" id="95979830"/>
<feature type="compositionally biased region" description="Basic and acidic residues" evidence="1">
    <location>
        <begin position="1"/>
        <end position="11"/>
    </location>
</feature>
<feature type="compositionally biased region" description="Basic and acidic residues" evidence="1">
    <location>
        <begin position="310"/>
        <end position="321"/>
    </location>
</feature>
<sequence length="392" mass="43547">MRSCESHDRPQTLKQAKKAFKARGPTSVSVEQRRKLERGAELIERASRCKQQEERKALLESKREEKESTKKQQQQQVHLGTQRKLDKFGYKSSQLHLGAFWKPPQPSINASAGEEKASSQPWDDDLLDDDTLLDIVNESPDWNCVDLRQGNITAAAVLPTRLSCPALPSSNVDGDPDPWSDCDDSNTQLACELSNECSGTRDQPPASSISFGSFGSSDFDLTSDDLDALDASVSRNVFTALNQRRPQDMSASKTPVTPQKHFVFSYAYGKDDGSVFSPPKFVNEETKLLSPSVQKRARRAGLTGNARPSEQVRSHSEDRKLMSPPPTLISHRRNEIDTPCPKQKPALVRTSELHRYKASVPTLASLEVAHDISIAELEYFAQVEINLTQDAG</sequence>
<feature type="compositionally biased region" description="Basic and acidic residues" evidence="1">
    <location>
        <begin position="54"/>
        <end position="70"/>
    </location>
</feature>
<keyword evidence="3" id="KW-1185">Reference proteome</keyword>
<comment type="caution">
    <text evidence="2">The sequence shown here is derived from an EMBL/GenBank/DDBJ whole genome shotgun (WGS) entry which is preliminary data.</text>
</comment>
<accession>A0ABR3P5H7</accession>
<evidence type="ECO:0000256" key="1">
    <source>
        <dbReference type="SAM" id="MobiDB-lite"/>
    </source>
</evidence>
<gene>
    <name evidence="2" type="ORF">AAFC00_006131</name>
</gene>
<feature type="region of interest" description="Disordered" evidence="1">
    <location>
        <begin position="54"/>
        <end position="85"/>
    </location>
</feature>